<dbReference type="PANTHER" id="PTHR15822:SF4">
    <property type="entry name" value="TYROSYL-DNA PHOSPHODIESTERASE 2"/>
    <property type="match status" value="1"/>
</dbReference>
<dbReference type="GO" id="GO:0046872">
    <property type="term" value="F:metal ion binding"/>
    <property type="evidence" value="ECO:0007669"/>
    <property type="project" value="UniProtKB-KW"/>
</dbReference>
<dbReference type="PANTHER" id="PTHR15822">
    <property type="entry name" value="TRAF AND TNF RECEPTOR-ASSOCIATED PROTEIN"/>
    <property type="match status" value="1"/>
</dbReference>
<evidence type="ECO:0000256" key="3">
    <source>
        <dbReference type="ARBA" id="ARBA00022722"/>
    </source>
</evidence>
<keyword evidence="9" id="KW-0732">Signal</keyword>
<keyword evidence="8" id="KW-0234">DNA repair</keyword>
<evidence type="ECO:0000256" key="9">
    <source>
        <dbReference type="SAM" id="SignalP"/>
    </source>
</evidence>
<feature type="signal peptide" evidence="9">
    <location>
        <begin position="1"/>
        <end position="17"/>
    </location>
</feature>
<evidence type="ECO:0000313" key="10">
    <source>
        <dbReference type="EMBL" id="RNM12757.1"/>
    </source>
</evidence>
<dbReference type="Gene3D" id="3.60.10.10">
    <property type="entry name" value="Endonuclease/exonuclease/phosphatase"/>
    <property type="match status" value="1"/>
</dbReference>
<keyword evidence="7" id="KW-0460">Magnesium</keyword>
<proteinExistence type="predicted"/>
<dbReference type="SUPFAM" id="SSF56219">
    <property type="entry name" value="DNase I-like"/>
    <property type="match status" value="1"/>
</dbReference>
<dbReference type="EMBL" id="RJSF01000044">
    <property type="protein sequence ID" value="RNM12757.1"/>
    <property type="molecule type" value="Genomic_DNA"/>
</dbReference>
<dbReference type="GO" id="GO:0070260">
    <property type="term" value="F:5'-tyrosyl-DNA phosphodiesterase activity"/>
    <property type="evidence" value="ECO:0007669"/>
    <property type="project" value="TreeGrafter"/>
</dbReference>
<accession>A0A3N0GJV0</accession>
<keyword evidence="11" id="KW-1185">Reference proteome</keyword>
<keyword evidence="3" id="KW-0540">Nuclease</keyword>
<evidence type="ECO:0000256" key="4">
    <source>
        <dbReference type="ARBA" id="ARBA00022723"/>
    </source>
</evidence>
<dbReference type="AlphaFoldDB" id="A0A3N0GJV0"/>
<name>A0A3N0GJV0_9ACTN</name>
<keyword evidence="6" id="KW-0378">Hydrolase</keyword>
<comment type="caution">
    <text evidence="10">The sequence shown here is derived from an EMBL/GenBank/DDBJ whole genome shotgun (WGS) entry which is preliminary data.</text>
</comment>
<dbReference type="GO" id="GO:0004518">
    <property type="term" value="F:nuclease activity"/>
    <property type="evidence" value="ECO:0007669"/>
    <property type="project" value="UniProtKB-KW"/>
</dbReference>
<reference evidence="10 11" key="1">
    <citation type="submission" date="2018-11" db="EMBL/GenBank/DDBJ databases">
        <authorList>
            <person name="Li F."/>
        </authorList>
    </citation>
    <scope>NUCLEOTIDE SEQUENCE [LARGE SCALE GENOMIC DNA]</scope>
    <source>
        <strain evidence="10 11">Gsoil 818</strain>
    </source>
</reference>
<dbReference type="InterPro" id="IPR036691">
    <property type="entry name" value="Endo/exonu/phosph_ase_sf"/>
</dbReference>
<evidence type="ECO:0000256" key="2">
    <source>
        <dbReference type="ARBA" id="ARBA00001946"/>
    </source>
</evidence>
<comment type="cofactor">
    <cofactor evidence="2">
        <name>Mg(2+)</name>
        <dbReference type="ChEBI" id="CHEBI:18420"/>
    </cofactor>
</comment>
<evidence type="ECO:0000256" key="7">
    <source>
        <dbReference type="ARBA" id="ARBA00022842"/>
    </source>
</evidence>
<evidence type="ECO:0000256" key="5">
    <source>
        <dbReference type="ARBA" id="ARBA00022763"/>
    </source>
</evidence>
<evidence type="ECO:0000256" key="6">
    <source>
        <dbReference type="ARBA" id="ARBA00022801"/>
    </source>
</evidence>
<evidence type="ECO:0000313" key="11">
    <source>
        <dbReference type="Proteomes" id="UP000279994"/>
    </source>
</evidence>
<keyword evidence="4" id="KW-0479">Metal-binding</keyword>
<dbReference type="InterPro" id="IPR051547">
    <property type="entry name" value="TDP2-like"/>
</dbReference>
<protein>
    <recommendedName>
        <fullName evidence="12">Endonuclease/exonuclease/phosphatase domain-containing protein</fullName>
    </recommendedName>
</protein>
<dbReference type="GO" id="GO:0006302">
    <property type="term" value="P:double-strand break repair"/>
    <property type="evidence" value="ECO:0007669"/>
    <property type="project" value="TreeGrafter"/>
</dbReference>
<keyword evidence="5" id="KW-0227">DNA damage</keyword>
<feature type="chain" id="PRO_5018144495" description="Endonuclease/exonuclease/phosphatase domain-containing protein" evidence="9">
    <location>
        <begin position="18"/>
        <end position="395"/>
    </location>
</feature>
<evidence type="ECO:0000256" key="1">
    <source>
        <dbReference type="ARBA" id="ARBA00001936"/>
    </source>
</evidence>
<sequence length="395" mass="42948">MLAALVAALGLAPTASASSRAHQKPGKPLTVMTRNLYLGADINRPIVAALTAQGAGGSAQDVFVALANASHQTRAIVDQTNFTVRARLLAKEFKKTRPDLVGLQEVALWRHGPLDTDPSLIAVPNATVVDYDYLDILLKALRKKGLHYKAVVVGTRADVEAPSFTGDPRLGTMSSDARDVRLTMRDVILKRAKNDVKVLDTHDALYTHNLAVPLASVGKTFSFNRGYQWVDVRHGSKRFRFINTHLESERSDLALAQAQELIANAPSSTRTNVFVCDCNSDPLNHTIKTYLNPPDTQPHSAPYDYITGPGGFTDEWLRWKPAAQGWTSGLSELVNDTTAAGFNHRIDMVFARKATGGGLPVDKGWVTGTKLTDRDPSTGLWPSDHGGVVLRLRGL</sequence>
<dbReference type="Proteomes" id="UP000279994">
    <property type="component" value="Unassembled WGS sequence"/>
</dbReference>
<gene>
    <name evidence="10" type="ORF">EFL26_19445</name>
</gene>
<evidence type="ECO:0000256" key="8">
    <source>
        <dbReference type="ARBA" id="ARBA00023204"/>
    </source>
</evidence>
<dbReference type="GO" id="GO:0003697">
    <property type="term" value="F:single-stranded DNA binding"/>
    <property type="evidence" value="ECO:0007669"/>
    <property type="project" value="TreeGrafter"/>
</dbReference>
<dbReference type="GO" id="GO:0005737">
    <property type="term" value="C:cytoplasm"/>
    <property type="evidence" value="ECO:0007669"/>
    <property type="project" value="TreeGrafter"/>
</dbReference>
<organism evidence="10 11">
    <name type="scientific">Nocardioides pocheonensis</name>
    <dbReference type="NCBI Taxonomy" id="661485"/>
    <lineage>
        <taxon>Bacteria</taxon>
        <taxon>Bacillati</taxon>
        <taxon>Actinomycetota</taxon>
        <taxon>Actinomycetes</taxon>
        <taxon>Propionibacteriales</taxon>
        <taxon>Nocardioidaceae</taxon>
        <taxon>Nocardioides</taxon>
    </lineage>
</organism>
<evidence type="ECO:0008006" key="12">
    <source>
        <dbReference type="Google" id="ProtNLM"/>
    </source>
</evidence>
<comment type="cofactor">
    <cofactor evidence="1">
        <name>Mn(2+)</name>
        <dbReference type="ChEBI" id="CHEBI:29035"/>
    </cofactor>
</comment>